<comment type="pathway">
    <text evidence="1">Glycan metabolism; L-arabinan degradation.</text>
</comment>
<evidence type="ECO:0000313" key="10">
    <source>
        <dbReference type="Proteomes" id="UP000199041"/>
    </source>
</evidence>
<sequence>MYACSKDASVTKTTPVTTDTTTKTTPTTDDNGFDINTIEDTYADVSSFNYYTKWGSYNVHDPSIKKFGDYYYCYSTDAAYGITVRPGIQVRKSKDLVEWDFVGWVFNGLPTLGSNYITQKGGTPNDGIWAPYVMKVGAEYRLYYALSSSTARLSAIGLATASSPTGPWTEKGLVVTSANDASIQTNAIDPTVIATNSGEYYMYYGSAWDGIYVLKLDPSTGLAASSGDKGTRIANRGFTSGAYNGNIEAPEIIYNAELKKYYLFIAYDWLSTKYNTRVCRADNPTGPFYDFNGADANTSIDHGPMITAPYKFTGHAGWQGVSHVSVFDDGAGQYFIAHQGRPSANIYFMDLHVRKLFWTAEGWPVASPERYAWESNDAIAKDSLVGTWDYIVLNYKVVPGYEAEQSSPDLQVATTLSVKSDGTVSNGTRTGTWTYSAPTLQISWSDGLTDKVDVHRGHDWEKSGRPATFLFTGLNNNGTAVWGKLL</sequence>
<dbReference type="GO" id="GO:0005975">
    <property type="term" value="P:carbohydrate metabolic process"/>
    <property type="evidence" value="ECO:0007669"/>
    <property type="project" value="InterPro"/>
</dbReference>
<evidence type="ECO:0000256" key="2">
    <source>
        <dbReference type="ARBA" id="ARBA00009865"/>
    </source>
</evidence>
<evidence type="ECO:0000256" key="3">
    <source>
        <dbReference type="ARBA" id="ARBA00022801"/>
    </source>
</evidence>
<keyword evidence="3 7" id="KW-0378">Hydrolase</keyword>
<dbReference type="InterPro" id="IPR050727">
    <property type="entry name" value="GH43_arabinanases"/>
</dbReference>
<proteinExistence type="inferred from homology"/>
<reference evidence="9 10" key="1">
    <citation type="submission" date="2016-10" db="EMBL/GenBank/DDBJ databases">
        <authorList>
            <person name="de Groot N.N."/>
        </authorList>
    </citation>
    <scope>NUCLEOTIDE SEQUENCE [LARGE SCALE GENOMIC DNA]</scope>
    <source>
        <strain evidence="9 10">Vu-144</strain>
    </source>
</reference>
<dbReference type="PANTHER" id="PTHR43301:SF3">
    <property type="entry name" value="ARABINAN ENDO-1,5-ALPHA-L-ARABINOSIDASE A-RELATED"/>
    <property type="match status" value="1"/>
</dbReference>
<dbReference type="CDD" id="cd08998">
    <property type="entry name" value="GH43_Arb43a-like"/>
    <property type="match status" value="1"/>
</dbReference>
<evidence type="ECO:0000256" key="5">
    <source>
        <dbReference type="PIRSR" id="PIRSR606710-1"/>
    </source>
</evidence>
<dbReference type="SUPFAM" id="SSF75005">
    <property type="entry name" value="Arabinanase/levansucrase/invertase"/>
    <property type="match status" value="1"/>
</dbReference>
<dbReference type="InterPro" id="IPR023296">
    <property type="entry name" value="Glyco_hydro_beta-prop_sf"/>
</dbReference>
<keyword evidence="10" id="KW-1185">Reference proteome</keyword>
<dbReference type="STRING" id="551991.SAMN05192529_107130"/>
<evidence type="ECO:0000256" key="1">
    <source>
        <dbReference type="ARBA" id="ARBA00004834"/>
    </source>
</evidence>
<evidence type="ECO:0000256" key="7">
    <source>
        <dbReference type="RuleBase" id="RU361187"/>
    </source>
</evidence>
<feature type="domain" description="Extracellular endo-alpha-(1-&gt;5)-L-arabinanase C-terminal" evidence="8">
    <location>
        <begin position="368"/>
        <end position="483"/>
    </location>
</feature>
<evidence type="ECO:0000256" key="4">
    <source>
        <dbReference type="ARBA" id="ARBA00023295"/>
    </source>
</evidence>
<dbReference type="Proteomes" id="UP000199041">
    <property type="component" value="Unassembled WGS sequence"/>
</dbReference>
<feature type="active site" description="Proton acceptor" evidence="5">
    <location>
        <position position="61"/>
    </location>
</feature>
<dbReference type="InterPro" id="IPR006710">
    <property type="entry name" value="Glyco_hydro_43"/>
</dbReference>
<dbReference type="Pfam" id="PF16369">
    <property type="entry name" value="GH43_C"/>
    <property type="match status" value="1"/>
</dbReference>
<accession>A0A1H3Y688</accession>
<dbReference type="GO" id="GO:0004553">
    <property type="term" value="F:hydrolase activity, hydrolyzing O-glycosyl compounds"/>
    <property type="evidence" value="ECO:0007669"/>
    <property type="project" value="InterPro"/>
</dbReference>
<dbReference type="Gene3D" id="2.115.10.20">
    <property type="entry name" value="Glycosyl hydrolase domain, family 43"/>
    <property type="match status" value="1"/>
</dbReference>
<keyword evidence="4 7" id="KW-0326">Glycosidase</keyword>
<dbReference type="Gene3D" id="2.40.128.10">
    <property type="match status" value="1"/>
</dbReference>
<evidence type="ECO:0000313" key="9">
    <source>
        <dbReference type="EMBL" id="SEA07156.1"/>
    </source>
</evidence>
<feature type="active site" description="Proton donor" evidence="5">
    <location>
        <position position="248"/>
    </location>
</feature>
<protein>
    <submittedName>
        <fullName evidence="9">Arabinan endo-1,5-alpha-L-arabinosidase</fullName>
    </submittedName>
</protein>
<dbReference type="AlphaFoldDB" id="A0A1H3Y688"/>
<name>A0A1H3Y688_9BACT</name>
<dbReference type="Pfam" id="PF04616">
    <property type="entry name" value="Glyco_hydro_43"/>
    <property type="match status" value="1"/>
</dbReference>
<comment type="similarity">
    <text evidence="2 7">Belongs to the glycosyl hydrolase 43 family.</text>
</comment>
<feature type="site" description="Important for catalytic activity, responsible for pKa modulation of the active site Glu and correct orientation of both the proton donor and substrate" evidence="6">
    <location>
        <position position="189"/>
    </location>
</feature>
<dbReference type="PANTHER" id="PTHR43301">
    <property type="entry name" value="ARABINAN ENDO-1,5-ALPHA-L-ARABINOSIDASE"/>
    <property type="match status" value="1"/>
</dbReference>
<dbReference type="InterPro" id="IPR032291">
    <property type="entry name" value="Abn2_C"/>
</dbReference>
<dbReference type="EMBL" id="FNQY01000007">
    <property type="protein sequence ID" value="SEA07156.1"/>
    <property type="molecule type" value="Genomic_DNA"/>
</dbReference>
<evidence type="ECO:0000259" key="8">
    <source>
        <dbReference type="Pfam" id="PF16369"/>
    </source>
</evidence>
<organism evidence="9 10">
    <name type="scientific">Arachidicoccus rhizosphaerae</name>
    <dbReference type="NCBI Taxonomy" id="551991"/>
    <lineage>
        <taxon>Bacteria</taxon>
        <taxon>Pseudomonadati</taxon>
        <taxon>Bacteroidota</taxon>
        <taxon>Chitinophagia</taxon>
        <taxon>Chitinophagales</taxon>
        <taxon>Chitinophagaceae</taxon>
        <taxon>Arachidicoccus</taxon>
    </lineage>
</organism>
<gene>
    <name evidence="9" type="ORF">SAMN05192529_107130</name>
</gene>
<evidence type="ECO:0000256" key="6">
    <source>
        <dbReference type="PIRSR" id="PIRSR606710-2"/>
    </source>
</evidence>